<name>A0A674DMT9_SALTR</name>
<proteinExistence type="predicted"/>
<organism evidence="2 3">
    <name type="scientific">Salmo trutta</name>
    <name type="common">Brown trout</name>
    <dbReference type="NCBI Taxonomy" id="8032"/>
    <lineage>
        <taxon>Eukaryota</taxon>
        <taxon>Metazoa</taxon>
        <taxon>Chordata</taxon>
        <taxon>Craniata</taxon>
        <taxon>Vertebrata</taxon>
        <taxon>Euteleostomi</taxon>
        <taxon>Actinopterygii</taxon>
        <taxon>Neopterygii</taxon>
        <taxon>Teleostei</taxon>
        <taxon>Protacanthopterygii</taxon>
        <taxon>Salmoniformes</taxon>
        <taxon>Salmonidae</taxon>
        <taxon>Salmoninae</taxon>
        <taxon>Salmo</taxon>
    </lineage>
</organism>
<accession>A0A674DMT9</accession>
<evidence type="ECO:0000313" key="3">
    <source>
        <dbReference type="Proteomes" id="UP000472277"/>
    </source>
</evidence>
<reference evidence="2" key="2">
    <citation type="submission" date="2025-09" db="UniProtKB">
        <authorList>
            <consortium name="Ensembl"/>
        </authorList>
    </citation>
    <scope>IDENTIFICATION</scope>
</reference>
<reference evidence="2" key="1">
    <citation type="submission" date="2025-08" db="UniProtKB">
        <authorList>
            <consortium name="Ensembl"/>
        </authorList>
    </citation>
    <scope>IDENTIFICATION</scope>
</reference>
<evidence type="ECO:0000313" key="2">
    <source>
        <dbReference type="Ensembl" id="ENSSTUP00000096869.1"/>
    </source>
</evidence>
<dbReference type="InterPro" id="IPR016186">
    <property type="entry name" value="C-type_lectin-like/link_sf"/>
</dbReference>
<keyword evidence="3" id="KW-1185">Reference proteome</keyword>
<protein>
    <recommendedName>
        <fullName evidence="1">C-type lectin domain-containing protein</fullName>
    </recommendedName>
</protein>
<dbReference type="SUPFAM" id="SSF56436">
    <property type="entry name" value="C-type lectin-like"/>
    <property type="match status" value="1"/>
</dbReference>
<dbReference type="InterPro" id="IPR016187">
    <property type="entry name" value="CTDL_fold"/>
</dbReference>
<sequence>MEKAVCTALLLSNVLGEFRYTGYGGNPPYISVSGKHVYVHDKKSWLEAQKFCKEHYTDLSSISSVREQQQLQSRGDWWINYSTWIGLYREPNNITGWRWSGGGYDENLQIPFFCLKLIVVRESKTWEEALEYCREKHIDLTSHRRTDD</sequence>
<dbReference type="Pfam" id="PF00059">
    <property type="entry name" value="Lectin_C"/>
    <property type="match status" value="1"/>
</dbReference>
<dbReference type="Proteomes" id="UP000472277">
    <property type="component" value="Chromosome 14"/>
</dbReference>
<dbReference type="PANTHER" id="PTHR45784:SF3">
    <property type="entry name" value="C-TYPE LECTIN DOMAIN FAMILY 4 MEMBER K-LIKE-RELATED"/>
    <property type="match status" value="1"/>
</dbReference>
<evidence type="ECO:0000259" key="1">
    <source>
        <dbReference type="PROSITE" id="PS50041"/>
    </source>
</evidence>
<dbReference type="OMA" id="WINYSTW"/>
<dbReference type="InParanoid" id="A0A674DMT9"/>
<dbReference type="GeneTree" id="ENSGT00940000177045"/>
<dbReference type="PANTHER" id="PTHR45784">
    <property type="entry name" value="C-TYPE LECTIN DOMAIN FAMILY 20 MEMBER A-RELATED"/>
    <property type="match status" value="1"/>
</dbReference>
<dbReference type="AlphaFoldDB" id="A0A674DMT9"/>
<dbReference type="InterPro" id="IPR001304">
    <property type="entry name" value="C-type_lectin-like"/>
</dbReference>
<feature type="domain" description="C-type lectin" evidence="1">
    <location>
        <begin position="33"/>
        <end position="128"/>
    </location>
</feature>
<dbReference type="Ensembl" id="ENSSTUT00000104047.1">
    <property type="protein sequence ID" value="ENSSTUP00000096869.1"/>
    <property type="gene ID" value="ENSSTUG00000043608.1"/>
</dbReference>
<dbReference type="PROSITE" id="PS50041">
    <property type="entry name" value="C_TYPE_LECTIN_2"/>
    <property type="match status" value="1"/>
</dbReference>
<dbReference type="Gene3D" id="3.10.100.10">
    <property type="entry name" value="Mannose-Binding Protein A, subunit A"/>
    <property type="match status" value="1"/>
</dbReference>